<evidence type="ECO:0000313" key="3">
    <source>
        <dbReference type="EMBL" id="GFH52732.1"/>
    </source>
</evidence>
<dbReference type="PANTHER" id="PTHR12891">
    <property type="entry name" value="DNA REPAIR/TRANSCRIPTION PROTEIN MET18/MMS19"/>
    <property type="match status" value="1"/>
</dbReference>
<dbReference type="GO" id="GO:0016226">
    <property type="term" value="P:iron-sulfur cluster assembly"/>
    <property type="evidence" value="ECO:0007669"/>
    <property type="project" value="UniProtKB-UniRule"/>
</dbReference>
<name>A0AAD3CVC6_9STRA</name>
<gene>
    <name evidence="3" type="ORF">CTEN210_09208</name>
</gene>
<keyword evidence="1" id="KW-0539">Nucleus</keyword>
<dbReference type="GO" id="GO:0006281">
    <property type="term" value="P:DNA repair"/>
    <property type="evidence" value="ECO:0007669"/>
    <property type="project" value="UniProtKB-UniRule"/>
</dbReference>
<dbReference type="Pfam" id="PF14500">
    <property type="entry name" value="MMS19_N"/>
    <property type="match status" value="1"/>
</dbReference>
<reference evidence="3 4" key="1">
    <citation type="journal article" date="2021" name="Sci. Rep.">
        <title>The genome of the diatom Chaetoceros tenuissimus carries an ancient integrated fragment of an extant virus.</title>
        <authorList>
            <person name="Hongo Y."/>
            <person name="Kimura K."/>
            <person name="Takaki Y."/>
            <person name="Yoshida Y."/>
            <person name="Baba S."/>
            <person name="Kobayashi G."/>
            <person name="Nagasaki K."/>
            <person name="Hano T."/>
            <person name="Tomaru Y."/>
        </authorList>
    </citation>
    <scope>NUCLEOTIDE SEQUENCE [LARGE SCALE GENOMIC DNA]</scope>
    <source>
        <strain evidence="3 4">NIES-3715</strain>
    </source>
</reference>
<comment type="similarity">
    <text evidence="1">Belongs to the MET18/MMS19 family.</text>
</comment>
<comment type="caution">
    <text evidence="3">The sequence shown here is derived from an EMBL/GenBank/DDBJ whole genome shotgun (WGS) entry which is preliminary data.</text>
</comment>
<dbReference type="Proteomes" id="UP001054902">
    <property type="component" value="Unassembled WGS sequence"/>
</dbReference>
<keyword evidence="1" id="KW-0227">DNA damage</keyword>
<dbReference type="SUPFAM" id="SSF48371">
    <property type="entry name" value="ARM repeat"/>
    <property type="match status" value="2"/>
</dbReference>
<accession>A0AAD3CVC6</accession>
<sequence length="1315" mass="144223">MSSSINTIYANWASICASSTDDASSILANAQTKAETYFADMDSAKDGNGQFEKEFAMLLAAMEGPISSSKSTNLSKVIALRYFYGGLQGINSKNHSDQKFSLKFAKAFSKMLLSLCGPIIDSEYNLDHDISEEGNADIGTDDVRDSSMLCVSALLETPLYSDKDDSSISERIIFRVRLAQKALIKRCASLEDCDDDEDDDFDEDDKIYMQGYSNGAPTEEEGDMLSGLSLLPRAKRSLCFSVLESCLTGIQSEKNTKSIITQFCSVHLVKFCEFSATCLIGETDPRCLMQMLHLLSNIQILLCPLIEESNKKAQIGTNDVQVKGFPHTSIFDAVAIYYPIRFQPPKNDPHGITKEGLQKAVMSIFTFASDLMFDPTTSGPDRDRINEANMTILATGLFLERLSPPKPYDPFGDDNESVDESEISTVIDRLEALEDLSCLLQLEQKSEVSTALKKLNTTITKEMSNVLYRCHDDAATNVASAKSEEEKGDWRKLADNCRSFITKVANRWENLMNQSPSDDNLKSCWEIFVKDRIVDLVGLISSSPQSSKGRMGVGYLAAFAAAGTEKTLRLCIDGCMPRLLALMSENIQSSDETRDYEKTSTVIYSASVLFSSSQISVESMSKLGINIHPHPMQLYAEDIIEILCQTIDGIENENLNPIEIASIKALESILPSLPKSIINDTSMIKDTIQFIAKLLMSSNTSQLSKVEYEWKSSCANLLGLTIGNAVHGASQMESGPYTPILQVDDGIKTFVNSILLPKMIESCSEFKSDEESKIRYDWIVLNAACQTNHSDAIHSVISSLFNSLISSLQRVKAGNNQNDIDKSIATAKALSKLLGNENEQVIATFHSKNRESNLFNILSSSPNTSDRNEEAMEGMNCLLLPEDRERLRLEVKSATNLSLSILPSMLIVFRNGNDYSEELEWCISRLSQALPPLSDWDSVELCTIFPVLSSILKSDMKLRTDQLQTLQSYTSDIIDYALGTENPPGARSAAATSVYYIIVGHEKRADACLGIQVLKAQLCPLISTNMVTTSSLDLSERILNVSDAMNLVAGIGLACSQRGGSSAITLDEIARYFVLIACEGAVKAPTLGVDAPLDCCINDGGNHIPTTTIAAKALGSMLTNSSNPFVKQRLAHKILPVILSSTVNQNSTLSQTKIGILFCASYIINCLKLKAIGKENIDVLISILVNGLEIIIQHVYSNDCDKNETLDGDLIPLLLSALVKLFNETVLAVISHIGSIVPSLLFILITKKDVTDAPINLLSLQILSSLASSGNDAIIHFCKTYKMTVVQHLSESLDHPSYEVRRAAMETANEWSLLG</sequence>
<comment type="subcellular location">
    <subcellularLocation>
        <location evidence="1">Nucleus</location>
    </subcellularLocation>
</comment>
<evidence type="ECO:0000259" key="2">
    <source>
        <dbReference type="Pfam" id="PF14500"/>
    </source>
</evidence>
<proteinExistence type="inferred from homology"/>
<dbReference type="EMBL" id="BLLK01000046">
    <property type="protein sequence ID" value="GFH52732.1"/>
    <property type="molecule type" value="Genomic_DNA"/>
</dbReference>
<evidence type="ECO:0000256" key="1">
    <source>
        <dbReference type="RuleBase" id="RU367072"/>
    </source>
</evidence>
<dbReference type="GO" id="GO:0051604">
    <property type="term" value="P:protein maturation"/>
    <property type="evidence" value="ECO:0007669"/>
    <property type="project" value="UniProtKB-UniRule"/>
</dbReference>
<dbReference type="PANTHER" id="PTHR12891:SF0">
    <property type="entry name" value="MMS19 NUCLEOTIDE EXCISION REPAIR PROTEIN HOMOLOG"/>
    <property type="match status" value="1"/>
</dbReference>
<dbReference type="GO" id="GO:0097361">
    <property type="term" value="C:cytosolic [4Fe-4S] assembly targeting complex"/>
    <property type="evidence" value="ECO:0007669"/>
    <property type="project" value="UniProtKB-UniRule"/>
</dbReference>
<protein>
    <recommendedName>
        <fullName evidence="1">MMS19 nucleotide excision repair protein</fullName>
    </recommendedName>
</protein>
<dbReference type="InterPro" id="IPR039920">
    <property type="entry name" value="MMS19"/>
</dbReference>
<keyword evidence="1" id="KW-0234">DNA repair</keyword>
<organism evidence="3 4">
    <name type="scientific">Chaetoceros tenuissimus</name>
    <dbReference type="NCBI Taxonomy" id="426638"/>
    <lineage>
        <taxon>Eukaryota</taxon>
        <taxon>Sar</taxon>
        <taxon>Stramenopiles</taxon>
        <taxon>Ochrophyta</taxon>
        <taxon>Bacillariophyta</taxon>
        <taxon>Coscinodiscophyceae</taxon>
        <taxon>Chaetocerotophycidae</taxon>
        <taxon>Chaetocerotales</taxon>
        <taxon>Chaetocerotaceae</taxon>
        <taxon>Chaetoceros</taxon>
    </lineage>
</organism>
<comment type="function">
    <text evidence="1">Key component of the cytosolic iron-sulfur protein assembly (CIA) complex, a multiprotein complex that mediates the incorporation of iron-sulfur cluster into apoproteins specifically involved in DNA metabolism and genomic integrity. In the CIA complex, MMS19 acts as an adapter between early-acting CIA components and a subset of cellular target iron-sulfur proteins.</text>
</comment>
<evidence type="ECO:0000313" key="4">
    <source>
        <dbReference type="Proteomes" id="UP001054902"/>
    </source>
</evidence>
<keyword evidence="4" id="KW-1185">Reference proteome</keyword>
<dbReference type="GO" id="GO:0005634">
    <property type="term" value="C:nucleus"/>
    <property type="evidence" value="ECO:0007669"/>
    <property type="project" value="UniProtKB-SubCell"/>
</dbReference>
<feature type="domain" description="MMS19 N-terminal" evidence="2">
    <location>
        <begin position="231"/>
        <end position="367"/>
    </location>
</feature>
<dbReference type="InterPro" id="IPR016024">
    <property type="entry name" value="ARM-type_fold"/>
</dbReference>
<dbReference type="InterPro" id="IPR029240">
    <property type="entry name" value="MMS19_N"/>
</dbReference>